<dbReference type="Pfam" id="PF00672">
    <property type="entry name" value="HAMP"/>
    <property type="match status" value="1"/>
</dbReference>
<dbReference type="Gene3D" id="3.30.565.10">
    <property type="entry name" value="Histidine kinase-like ATPase, C-terminal domain"/>
    <property type="match status" value="1"/>
</dbReference>
<evidence type="ECO:0000256" key="5">
    <source>
        <dbReference type="ARBA" id="ARBA00022679"/>
    </source>
</evidence>
<evidence type="ECO:0000313" key="11">
    <source>
        <dbReference type="EMBL" id="EEP28081.1"/>
    </source>
</evidence>
<accession>C4GAD8</accession>
<dbReference type="InterPro" id="IPR003660">
    <property type="entry name" value="HAMP_dom"/>
</dbReference>
<dbReference type="GO" id="GO:0005886">
    <property type="term" value="C:plasma membrane"/>
    <property type="evidence" value="ECO:0007669"/>
    <property type="project" value="TreeGrafter"/>
</dbReference>
<dbReference type="SUPFAM" id="SSF158472">
    <property type="entry name" value="HAMP domain-like"/>
    <property type="match status" value="1"/>
</dbReference>
<sequence>MSKVRQEDLVVKKKRIWTGINQKIVIIFLVVINGLIVLTFLINFFLLKDYYARNKVGNLEKVYGIFEDQSRDGHIYSPDYRLQFEQICANFNLDAVVTSGSGDLLLSSMDESSAIPGSLRKVLAENRDLPVPSTSDENPSSRQIRVADSHTHEEYLVLIGRFTDGNFIVIRSGVESLKEAAFILRKTLFIAGTISVILSVLVGGLAARMITERIRRMQKLARRMSDLDFDAKYQRTTNYDELDDLGESLNELSGKLQTSIGELKTANNDLKKGLEIRDKQEKMRREFLSNASHELKTPIAVIQGYAEGLQDGIAQTPEDIQFYTETILDEANRMNRLVRQMINLNTLEYGKNMVSMERFDLMASVRSLVASQKILASGMRIDIEPENEPIHIWADPTMTEQVISNYLSNAIHYCGGRKEIRLRAKREPKRVRFSVFNTGDPIPEAALDHLFEKFYKVDKARSRAYGGSGIGLSVVKAISESFQQECGVINHKDGVEFYFTFDTTNA</sequence>
<dbReference type="InterPro" id="IPR005467">
    <property type="entry name" value="His_kinase_dom"/>
</dbReference>
<feature type="domain" description="Histidine kinase" evidence="9">
    <location>
        <begin position="290"/>
        <end position="505"/>
    </location>
</feature>
<dbReference type="InterPro" id="IPR004358">
    <property type="entry name" value="Sig_transdc_His_kin-like_C"/>
</dbReference>
<keyword evidence="5" id="KW-0808">Transferase</keyword>
<dbReference type="EC" id="2.7.13.3" evidence="3"/>
<evidence type="ECO:0000256" key="8">
    <source>
        <dbReference type="SAM" id="Phobius"/>
    </source>
</evidence>
<dbReference type="PANTHER" id="PTHR45453">
    <property type="entry name" value="PHOSPHATE REGULON SENSOR PROTEIN PHOR"/>
    <property type="match status" value="1"/>
</dbReference>
<comment type="caution">
    <text evidence="11">The sequence shown here is derived from an EMBL/GenBank/DDBJ whole genome shotgun (WGS) entry which is preliminary data.</text>
</comment>
<dbReference type="Gene3D" id="6.10.340.10">
    <property type="match status" value="1"/>
</dbReference>
<reference evidence="11" key="1">
    <citation type="submission" date="2009-04" db="EMBL/GenBank/DDBJ databases">
        <authorList>
            <person name="Weinstock G."/>
            <person name="Sodergren E."/>
            <person name="Clifton S."/>
            <person name="Fulton L."/>
            <person name="Fulton B."/>
            <person name="Courtney L."/>
            <person name="Fronick C."/>
            <person name="Harrison M."/>
            <person name="Strong C."/>
            <person name="Farmer C."/>
            <person name="Delahaunty K."/>
            <person name="Markovic C."/>
            <person name="Hall O."/>
            <person name="Minx P."/>
            <person name="Tomlinson C."/>
            <person name="Mitreva M."/>
            <person name="Nelson J."/>
            <person name="Hou S."/>
            <person name="Wollam A."/>
            <person name="Pepin K.H."/>
            <person name="Johnson M."/>
            <person name="Bhonagiri V."/>
            <person name="Nash W.E."/>
            <person name="Warren W."/>
            <person name="Chinwalla A."/>
            <person name="Mardis E.R."/>
            <person name="Wilson R.K."/>
        </authorList>
    </citation>
    <scope>NUCLEOTIDE SEQUENCE [LARGE SCALE GENOMIC DNA]</scope>
    <source>
        <strain evidence="11">DSM 14600</strain>
    </source>
</reference>
<dbReference type="PRINTS" id="PR00344">
    <property type="entry name" value="BCTRLSENSOR"/>
</dbReference>
<evidence type="ECO:0000313" key="12">
    <source>
        <dbReference type="Proteomes" id="UP000003494"/>
    </source>
</evidence>
<evidence type="ECO:0000256" key="2">
    <source>
        <dbReference type="ARBA" id="ARBA00004370"/>
    </source>
</evidence>
<dbReference type="InterPro" id="IPR050351">
    <property type="entry name" value="BphY/WalK/GraS-like"/>
</dbReference>
<dbReference type="GO" id="GO:0004721">
    <property type="term" value="F:phosphoprotein phosphatase activity"/>
    <property type="evidence" value="ECO:0007669"/>
    <property type="project" value="TreeGrafter"/>
</dbReference>
<dbReference type="PROSITE" id="PS50885">
    <property type="entry name" value="HAMP"/>
    <property type="match status" value="1"/>
</dbReference>
<dbReference type="InterPro" id="IPR036890">
    <property type="entry name" value="HATPase_C_sf"/>
</dbReference>
<dbReference type="FunFam" id="1.10.287.130:FF:000001">
    <property type="entry name" value="Two-component sensor histidine kinase"/>
    <property type="match status" value="1"/>
</dbReference>
<dbReference type="Proteomes" id="UP000003494">
    <property type="component" value="Unassembled WGS sequence"/>
</dbReference>
<gene>
    <name evidence="11" type="ORF">GCWU000342_00886</name>
</gene>
<comment type="subcellular location">
    <subcellularLocation>
        <location evidence="2">Membrane</location>
    </subcellularLocation>
</comment>
<keyword evidence="8" id="KW-1133">Transmembrane helix</keyword>
<dbReference type="eggNOG" id="COG5002">
    <property type="taxonomic scope" value="Bacteria"/>
</dbReference>
<keyword evidence="8" id="KW-0472">Membrane</keyword>
<dbReference type="CDD" id="cd06225">
    <property type="entry name" value="HAMP"/>
    <property type="match status" value="1"/>
</dbReference>
<dbReference type="HOGENOM" id="CLU_000445_89_6_9"/>
<name>C4GAD8_9FIRM</name>
<dbReference type="SMART" id="SM00388">
    <property type="entry name" value="HisKA"/>
    <property type="match status" value="1"/>
</dbReference>
<feature type="transmembrane region" description="Helical" evidence="8">
    <location>
        <begin position="188"/>
        <end position="210"/>
    </location>
</feature>
<dbReference type="STRING" id="626523.GCWU000342_00886"/>
<dbReference type="SUPFAM" id="SSF47384">
    <property type="entry name" value="Homodimeric domain of signal transducing histidine kinase"/>
    <property type="match status" value="1"/>
</dbReference>
<evidence type="ECO:0000256" key="7">
    <source>
        <dbReference type="ARBA" id="ARBA00023012"/>
    </source>
</evidence>
<dbReference type="SMART" id="SM00387">
    <property type="entry name" value="HATPase_c"/>
    <property type="match status" value="1"/>
</dbReference>
<dbReference type="PROSITE" id="PS50109">
    <property type="entry name" value="HIS_KIN"/>
    <property type="match status" value="1"/>
</dbReference>
<dbReference type="AlphaFoldDB" id="C4GAD8"/>
<comment type="catalytic activity">
    <reaction evidence="1">
        <text>ATP + protein L-histidine = ADP + protein N-phospho-L-histidine.</text>
        <dbReference type="EC" id="2.7.13.3"/>
    </reaction>
</comment>
<dbReference type="SMART" id="SM00304">
    <property type="entry name" value="HAMP"/>
    <property type="match status" value="1"/>
</dbReference>
<organism evidence="11 12">
    <name type="scientific">Shuttleworthella satelles DSM 14600</name>
    <dbReference type="NCBI Taxonomy" id="626523"/>
    <lineage>
        <taxon>Bacteria</taxon>
        <taxon>Bacillati</taxon>
        <taxon>Bacillota</taxon>
        <taxon>Clostridia</taxon>
        <taxon>Lachnospirales</taxon>
        <taxon>Lachnospiraceae</taxon>
        <taxon>Shuttleworthella</taxon>
    </lineage>
</organism>
<evidence type="ECO:0000256" key="6">
    <source>
        <dbReference type="ARBA" id="ARBA00022777"/>
    </source>
</evidence>
<evidence type="ECO:0000256" key="4">
    <source>
        <dbReference type="ARBA" id="ARBA00022553"/>
    </source>
</evidence>
<dbReference type="InterPro" id="IPR003594">
    <property type="entry name" value="HATPase_dom"/>
</dbReference>
<keyword evidence="6 11" id="KW-0418">Kinase</keyword>
<dbReference type="InterPro" id="IPR036097">
    <property type="entry name" value="HisK_dim/P_sf"/>
</dbReference>
<dbReference type="Gene3D" id="1.10.287.130">
    <property type="match status" value="1"/>
</dbReference>
<dbReference type="CDD" id="cd00082">
    <property type="entry name" value="HisKA"/>
    <property type="match status" value="1"/>
</dbReference>
<evidence type="ECO:0000259" key="9">
    <source>
        <dbReference type="PROSITE" id="PS50109"/>
    </source>
</evidence>
<proteinExistence type="predicted"/>
<feature type="transmembrane region" description="Helical" evidence="8">
    <location>
        <begin position="24"/>
        <end position="46"/>
    </location>
</feature>
<dbReference type="Pfam" id="PF02518">
    <property type="entry name" value="HATPase_c"/>
    <property type="match status" value="1"/>
</dbReference>
<protein>
    <recommendedName>
        <fullName evidence="3">histidine kinase</fullName>
        <ecNumber evidence="3">2.7.13.3</ecNumber>
    </recommendedName>
</protein>
<dbReference type="SUPFAM" id="SSF55874">
    <property type="entry name" value="ATPase domain of HSP90 chaperone/DNA topoisomerase II/histidine kinase"/>
    <property type="match status" value="1"/>
</dbReference>
<feature type="domain" description="HAMP" evidence="10">
    <location>
        <begin position="208"/>
        <end position="261"/>
    </location>
</feature>
<dbReference type="PANTHER" id="PTHR45453:SF1">
    <property type="entry name" value="PHOSPHATE REGULON SENSOR PROTEIN PHOR"/>
    <property type="match status" value="1"/>
</dbReference>
<dbReference type="EMBL" id="ACIP02000002">
    <property type="protein sequence ID" value="EEP28081.1"/>
    <property type="molecule type" value="Genomic_DNA"/>
</dbReference>
<keyword evidence="4" id="KW-0597">Phosphoprotein</keyword>
<dbReference type="InterPro" id="IPR003661">
    <property type="entry name" value="HisK_dim/P_dom"/>
</dbReference>
<evidence type="ECO:0000256" key="3">
    <source>
        <dbReference type="ARBA" id="ARBA00012438"/>
    </source>
</evidence>
<dbReference type="Pfam" id="PF00512">
    <property type="entry name" value="HisKA"/>
    <property type="match status" value="1"/>
</dbReference>
<evidence type="ECO:0000256" key="1">
    <source>
        <dbReference type="ARBA" id="ARBA00000085"/>
    </source>
</evidence>
<keyword evidence="7" id="KW-0902">Two-component regulatory system</keyword>
<dbReference type="GO" id="GO:0000155">
    <property type="term" value="F:phosphorelay sensor kinase activity"/>
    <property type="evidence" value="ECO:0007669"/>
    <property type="project" value="InterPro"/>
</dbReference>
<keyword evidence="8" id="KW-0812">Transmembrane</keyword>
<keyword evidence="12" id="KW-1185">Reference proteome</keyword>
<evidence type="ECO:0000259" key="10">
    <source>
        <dbReference type="PROSITE" id="PS50885"/>
    </source>
</evidence>
<dbReference type="GO" id="GO:0016036">
    <property type="term" value="P:cellular response to phosphate starvation"/>
    <property type="evidence" value="ECO:0007669"/>
    <property type="project" value="TreeGrafter"/>
</dbReference>